<keyword evidence="1" id="KW-0472">Membrane</keyword>
<evidence type="ECO:0000313" key="3">
    <source>
        <dbReference type="Proteomes" id="UP000449710"/>
    </source>
</evidence>
<organism evidence="2 3">
    <name type="scientific">Isachenkonia alkalipeptolytica</name>
    <dbReference type="NCBI Taxonomy" id="2565777"/>
    <lineage>
        <taxon>Bacteria</taxon>
        <taxon>Bacillati</taxon>
        <taxon>Bacillota</taxon>
        <taxon>Clostridia</taxon>
        <taxon>Eubacteriales</taxon>
        <taxon>Clostridiaceae</taxon>
        <taxon>Isachenkonia</taxon>
    </lineage>
</organism>
<dbReference type="AlphaFoldDB" id="A0AA44BCW3"/>
<evidence type="ECO:0000256" key="1">
    <source>
        <dbReference type="SAM" id="Phobius"/>
    </source>
</evidence>
<gene>
    <name evidence="2" type="ORF">ISALK_02320</name>
</gene>
<sequence>MKIKEKFQRFNKKVFLITVIPFLIIATVGVQFIDGLVVYLFLGILVSLHSAVYQKYKDRE</sequence>
<keyword evidence="3" id="KW-1185">Reference proteome</keyword>
<accession>A0AA44BCW3</accession>
<keyword evidence="1" id="KW-1133">Transmembrane helix</keyword>
<proteinExistence type="predicted"/>
<feature type="transmembrane region" description="Helical" evidence="1">
    <location>
        <begin position="36"/>
        <end position="53"/>
    </location>
</feature>
<comment type="caution">
    <text evidence="2">The sequence shown here is derived from an EMBL/GenBank/DDBJ whole genome shotgun (WGS) entry which is preliminary data.</text>
</comment>
<keyword evidence="1" id="KW-0812">Transmembrane</keyword>
<name>A0AA44BCW3_9CLOT</name>
<feature type="transmembrane region" description="Helical" evidence="1">
    <location>
        <begin position="12"/>
        <end position="30"/>
    </location>
</feature>
<dbReference type="Proteomes" id="UP000449710">
    <property type="component" value="Unassembled WGS sequence"/>
</dbReference>
<protein>
    <submittedName>
        <fullName evidence="2">Uncharacterized protein</fullName>
    </submittedName>
</protein>
<reference evidence="2 3" key="1">
    <citation type="submission" date="2019-04" db="EMBL/GenBank/DDBJ databases">
        <title>Isachenkonia alkalipeptolytica gen. nov. sp. nov. a new anaerobic, alkiliphilic organothrophic bacterium capable to reduce synthesized ferrihydrite isolated from a soda lake.</title>
        <authorList>
            <person name="Toshchakov S.V."/>
            <person name="Zavarzina D.G."/>
            <person name="Zhilina T.N."/>
            <person name="Kostrikina N.A."/>
            <person name="Kublanov I.V."/>
        </authorList>
    </citation>
    <scope>NUCLEOTIDE SEQUENCE [LARGE SCALE GENOMIC DNA]</scope>
    <source>
        <strain evidence="2 3">Z-1701</strain>
    </source>
</reference>
<dbReference type="RefSeq" id="WP_160718639.1">
    <property type="nucleotide sequence ID" value="NZ_SUMG01000002.1"/>
</dbReference>
<dbReference type="EMBL" id="SUMG01000002">
    <property type="protein sequence ID" value="NBG87328.1"/>
    <property type="molecule type" value="Genomic_DNA"/>
</dbReference>
<evidence type="ECO:0000313" key="2">
    <source>
        <dbReference type="EMBL" id="NBG87328.1"/>
    </source>
</evidence>